<dbReference type="OrthoDB" id="10589222at2759"/>
<reference evidence="3" key="1">
    <citation type="submission" date="2021-02" db="EMBL/GenBank/DDBJ databases">
        <authorList>
            <person name="Nowell W R."/>
        </authorList>
    </citation>
    <scope>NUCLEOTIDE SEQUENCE</scope>
</reference>
<evidence type="ECO:0000313" key="4">
    <source>
        <dbReference type="EMBL" id="CAF4292420.1"/>
    </source>
</evidence>
<proteinExistence type="predicted"/>
<accession>A0A815KP95</accession>
<evidence type="ECO:0000256" key="1">
    <source>
        <dbReference type="SAM" id="MobiDB-lite"/>
    </source>
</evidence>
<feature type="non-terminal residue" evidence="3">
    <location>
        <position position="1"/>
    </location>
</feature>
<evidence type="ECO:0000313" key="3">
    <source>
        <dbReference type="EMBL" id="CAF1398424.1"/>
    </source>
</evidence>
<protein>
    <submittedName>
        <fullName evidence="3">Uncharacterized protein</fullName>
    </submittedName>
</protein>
<feature type="signal peptide" evidence="2">
    <location>
        <begin position="1"/>
        <end position="22"/>
    </location>
</feature>
<feature type="region of interest" description="Disordered" evidence="1">
    <location>
        <begin position="118"/>
        <end position="141"/>
    </location>
</feature>
<keyword evidence="5" id="KW-1185">Reference proteome</keyword>
<comment type="caution">
    <text evidence="3">The sequence shown here is derived from an EMBL/GenBank/DDBJ whole genome shotgun (WGS) entry which is preliminary data.</text>
</comment>
<dbReference type="Proteomes" id="UP000663829">
    <property type="component" value="Unassembled WGS sequence"/>
</dbReference>
<dbReference type="Proteomes" id="UP000681722">
    <property type="component" value="Unassembled WGS sequence"/>
</dbReference>
<evidence type="ECO:0000313" key="5">
    <source>
        <dbReference type="Proteomes" id="UP000663829"/>
    </source>
</evidence>
<keyword evidence="2" id="KW-0732">Signal</keyword>
<name>A0A815KP95_9BILA</name>
<dbReference type="EMBL" id="CAJOBC010082809">
    <property type="protein sequence ID" value="CAF4292420.1"/>
    <property type="molecule type" value="Genomic_DNA"/>
</dbReference>
<sequence>MLWRFVSSLAPTLFLMVPGIASLEHRTSLLDTETWRLNAVTGLHRSVWGELIDLLKLDHSETTRHSLYKLWHLNRHNIHQLVEEKKGGITGSERDGNDVDIDRTEGFCVLARNNSSLHSNPSLPVPQGPNTRARKQETADDVKTFSADVSETSFVLTPIEWKNAFSRFQPELKRITPPIVGSSKFYKKEQLKPCRMNNKWHPRDNAGDKLNQYFLSSIVQCTSGTMFSILRFPSSNQVTLSISSRSAITTTSSIFPELDSFIRKLILDSNPP</sequence>
<gene>
    <name evidence="3" type="ORF">GPM918_LOCUS33144</name>
    <name evidence="4" type="ORF">SRO942_LOCUS33822</name>
</gene>
<dbReference type="AlphaFoldDB" id="A0A815KP95"/>
<feature type="chain" id="PRO_5036228129" evidence="2">
    <location>
        <begin position="23"/>
        <end position="272"/>
    </location>
</feature>
<organism evidence="3 5">
    <name type="scientific">Didymodactylos carnosus</name>
    <dbReference type="NCBI Taxonomy" id="1234261"/>
    <lineage>
        <taxon>Eukaryota</taxon>
        <taxon>Metazoa</taxon>
        <taxon>Spiralia</taxon>
        <taxon>Gnathifera</taxon>
        <taxon>Rotifera</taxon>
        <taxon>Eurotatoria</taxon>
        <taxon>Bdelloidea</taxon>
        <taxon>Philodinida</taxon>
        <taxon>Philodinidae</taxon>
        <taxon>Didymodactylos</taxon>
    </lineage>
</organism>
<evidence type="ECO:0000256" key="2">
    <source>
        <dbReference type="SAM" id="SignalP"/>
    </source>
</evidence>
<dbReference type="EMBL" id="CAJNOQ010017392">
    <property type="protein sequence ID" value="CAF1398424.1"/>
    <property type="molecule type" value="Genomic_DNA"/>
</dbReference>